<evidence type="ECO:0000256" key="1">
    <source>
        <dbReference type="SAM" id="Phobius"/>
    </source>
</evidence>
<evidence type="ECO:0000313" key="2">
    <source>
        <dbReference type="EMBL" id="GAA4439361.1"/>
    </source>
</evidence>
<proteinExistence type="predicted"/>
<evidence type="ECO:0000313" key="3">
    <source>
        <dbReference type="Proteomes" id="UP001501508"/>
    </source>
</evidence>
<feature type="transmembrane region" description="Helical" evidence="1">
    <location>
        <begin position="136"/>
        <end position="159"/>
    </location>
</feature>
<keyword evidence="3" id="KW-1185">Reference proteome</keyword>
<feature type="transmembrane region" description="Helical" evidence="1">
    <location>
        <begin position="171"/>
        <end position="194"/>
    </location>
</feature>
<gene>
    <name evidence="2" type="ORF">GCM10023091_21420</name>
</gene>
<name>A0ABP8M0X4_9BACT</name>
<sequence length="337" mass="37321">MNFFKTLSKYGLDGFLSALLLVIFLAYLYPYPGSLDSRYRLNEVANSGVSVIFFFYGLKLGFRKLRDGLENWRLHLFIQSVTFFIFPLAGLALRPFFYGEEGEMFWLGVFFLCALPSTVSSSVVMVSIAGGNVPAAIFNASISSLLGVFITPAWLGLVFSGGGASVSFSEVIGRLCIQVLLPVVAGMVLHRWLGDRANRKSRQIKLFDQSVILLIVYCSFCQSFTENLFAAMSYTDLLALIAGMLALFFLVYFLTNWMTRRLDFGREDRIAALFCGSKKSLIQGAVMSNIMFSGTPMAGIILLPIMVYHALQLLVAGVLSRKWATASGHKESEVINP</sequence>
<dbReference type="EMBL" id="BAABEY010000020">
    <property type="protein sequence ID" value="GAA4439361.1"/>
    <property type="molecule type" value="Genomic_DNA"/>
</dbReference>
<feature type="transmembrane region" description="Helical" evidence="1">
    <location>
        <begin position="105"/>
        <end position="129"/>
    </location>
</feature>
<dbReference type="Pfam" id="PF13593">
    <property type="entry name" value="SBF_like"/>
    <property type="match status" value="1"/>
</dbReference>
<keyword evidence="1" id="KW-0812">Transmembrane</keyword>
<feature type="transmembrane region" description="Helical" evidence="1">
    <location>
        <begin position="12"/>
        <end position="32"/>
    </location>
</feature>
<comment type="caution">
    <text evidence="2">The sequence shown here is derived from an EMBL/GenBank/DDBJ whole genome shotgun (WGS) entry which is preliminary data.</text>
</comment>
<feature type="transmembrane region" description="Helical" evidence="1">
    <location>
        <begin position="237"/>
        <end position="258"/>
    </location>
</feature>
<reference evidence="3" key="1">
    <citation type="journal article" date="2019" name="Int. J. Syst. Evol. Microbiol.">
        <title>The Global Catalogue of Microorganisms (GCM) 10K type strain sequencing project: providing services to taxonomists for standard genome sequencing and annotation.</title>
        <authorList>
            <consortium name="The Broad Institute Genomics Platform"/>
            <consortium name="The Broad Institute Genome Sequencing Center for Infectious Disease"/>
            <person name="Wu L."/>
            <person name="Ma J."/>
        </authorList>
    </citation>
    <scope>NUCLEOTIDE SEQUENCE [LARGE SCALE GENOMIC DNA]</scope>
    <source>
        <strain evidence="3">JCM 31920</strain>
    </source>
</reference>
<feature type="transmembrane region" description="Helical" evidence="1">
    <location>
        <begin position="44"/>
        <end position="62"/>
    </location>
</feature>
<dbReference type="RefSeq" id="WP_345028737.1">
    <property type="nucleotide sequence ID" value="NZ_BAABEY010000020.1"/>
</dbReference>
<feature type="transmembrane region" description="Helical" evidence="1">
    <location>
        <begin position="298"/>
        <end position="320"/>
    </location>
</feature>
<accession>A0ABP8M0X4</accession>
<feature type="transmembrane region" description="Helical" evidence="1">
    <location>
        <begin position="74"/>
        <end position="93"/>
    </location>
</feature>
<dbReference type="InterPro" id="IPR038770">
    <property type="entry name" value="Na+/solute_symporter_sf"/>
</dbReference>
<dbReference type="Gene3D" id="1.20.1530.20">
    <property type="match status" value="1"/>
</dbReference>
<keyword evidence="1" id="KW-0472">Membrane</keyword>
<dbReference type="InterPro" id="IPR016833">
    <property type="entry name" value="Put_Na-Bile_cotransptr"/>
</dbReference>
<organism evidence="2 3">
    <name type="scientific">Ravibacter arvi</name>
    <dbReference type="NCBI Taxonomy" id="2051041"/>
    <lineage>
        <taxon>Bacteria</taxon>
        <taxon>Pseudomonadati</taxon>
        <taxon>Bacteroidota</taxon>
        <taxon>Cytophagia</taxon>
        <taxon>Cytophagales</taxon>
        <taxon>Spirosomataceae</taxon>
        <taxon>Ravibacter</taxon>
    </lineage>
</organism>
<protein>
    <submittedName>
        <fullName evidence="2">Bile acid:sodium symporter</fullName>
    </submittedName>
</protein>
<dbReference type="PANTHER" id="PTHR18640:SF5">
    <property type="entry name" value="SODIUM_BILE ACID COTRANSPORTER 7"/>
    <property type="match status" value="1"/>
</dbReference>
<dbReference type="PIRSF" id="PIRSF026166">
    <property type="entry name" value="UCP026166"/>
    <property type="match status" value="1"/>
</dbReference>
<dbReference type="PANTHER" id="PTHR18640">
    <property type="entry name" value="SOLUTE CARRIER FAMILY 10 MEMBER 7"/>
    <property type="match status" value="1"/>
</dbReference>
<dbReference type="Proteomes" id="UP001501508">
    <property type="component" value="Unassembled WGS sequence"/>
</dbReference>
<keyword evidence="1" id="KW-1133">Transmembrane helix</keyword>